<dbReference type="RefSeq" id="WP_067625874.1">
    <property type="nucleotide sequence ID" value="NZ_BAAAXL010000011.1"/>
</dbReference>
<feature type="transmembrane region" description="Helical" evidence="8">
    <location>
        <begin position="31"/>
        <end position="49"/>
    </location>
</feature>
<comment type="caution">
    <text evidence="9">The sequence shown here is derived from an EMBL/GenBank/DDBJ whole genome shotgun (WGS) entry which is preliminary data.</text>
</comment>
<feature type="transmembrane region" description="Helical" evidence="8">
    <location>
        <begin position="211"/>
        <end position="229"/>
    </location>
</feature>
<dbReference type="EMBL" id="JARQAZ010000009">
    <property type="protein sequence ID" value="MDT2771407.1"/>
    <property type="molecule type" value="Genomic_DNA"/>
</dbReference>
<evidence type="ECO:0000256" key="3">
    <source>
        <dbReference type="ARBA" id="ARBA00022448"/>
    </source>
</evidence>
<dbReference type="AlphaFoldDB" id="A0AAE4L280"/>
<keyword evidence="7 8" id="KW-0472">Membrane</keyword>
<keyword evidence="12" id="KW-1185">Reference proteome</keyword>
<evidence type="ECO:0000313" key="10">
    <source>
        <dbReference type="EMBL" id="MDT2771407.1"/>
    </source>
</evidence>
<evidence type="ECO:0000256" key="6">
    <source>
        <dbReference type="ARBA" id="ARBA00022989"/>
    </source>
</evidence>
<evidence type="ECO:0000256" key="1">
    <source>
        <dbReference type="ARBA" id="ARBA00004651"/>
    </source>
</evidence>
<dbReference type="Pfam" id="PF06800">
    <property type="entry name" value="Sugar_transport"/>
    <property type="match status" value="1"/>
</dbReference>
<dbReference type="PANTHER" id="PTHR16119:SF17">
    <property type="entry name" value="TRANSMEMBRANE PROTEIN 144"/>
    <property type="match status" value="1"/>
</dbReference>
<dbReference type="InterPro" id="IPR010651">
    <property type="entry name" value="Sugar_transport"/>
</dbReference>
<evidence type="ECO:0000256" key="7">
    <source>
        <dbReference type="ARBA" id="ARBA00023136"/>
    </source>
</evidence>
<comment type="similarity">
    <text evidence="2">Belongs to the GRP transporter (TC 2.A.7.5) family.</text>
</comment>
<evidence type="ECO:0000256" key="4">
    <source>
        <dbReference type="ARBA" id="ARBA00022597"/>
    </source>
</evidence>
<feature type="transmembrane region" description="Helical" evidence="8">
    <location>
        <begin position="265"/>
        <end position="285"/>
    </location>
</feature>
<dbReference type="PANTHER" id="PTHR16119">
    <property type="entry name" value="TRANSMEMBRANE PROTEIN 144"/>
    <property type="match status" value="1"/>
</dbReference>
<keyword evidence="5 8" id="KW-0812">Transmembrane</keyword>
<evidence type="ECO:0000313" key="12">
    <source>
        <dbReference type="Proteomes" id="UP001269061"/>
    </source>
</evidence>
<keyword evidence="3" id="KW-0813">Transport</keyword>
<evidence type="ECO:0000313" key="11">
    <source>
        <dbReference type="Proteomes" id="UP001180842"/>
    </source>
</evidence>
<feature type="transmembrane region" description="Helical" evidence="8">
    <location>
        <begin position="180"/>
        <end position="199"/>
    </location>
</feature>
<dbReference type="Proteomes" id="UP001269061">
    <property type="component" value="Unassembled WGS sequence"/>
</dbReference>
<dbReference type="Proteomes" id="UP001180842">
    <property type="component" value="Unassembled WGS sequence"/>
</dbReference>
<protein>
    <submittedName>
        <fullName evidence="9">GRP family sugar transporter</fullName>
    </submittedName>
</protein>
<feature type="transmembrane region" description="Helical" evidence="8">
    <location>
        <begin position="235"/>
        <end position="256"/>
    </location>
</feature>
<dbReference type="SUPFAM" id="SSF103481">
    <property type="entry name" value="Multidrug resistance efflux transporter EmrE"/>
    <property type="match status" value="2"/>
</dbReference>
<dbReference type="GO" id="GO:0005886">
    <property type="term" value="C:plasma membrane"/>
    <property type="evidence" value="ECO:0007669"/>
    <property type="project" value="UniProtKB-SubCell"/>
</dbReference>
<evidence type="ECO:0000256" key="2">
    <source>
        <dbReference type="ARBA" id="ARBA00006117"/>
    </source>
</evidence>
<sequence length="287" mass="30868">MNILIALIPMVAWGSIALVSGKLGGDANQQTLGMTMGAFVFALATYFIVQPTINSWILLIGFLSGLFWTVGQNGQFHGMKFMGVSVGLPISTGFQLILNTVAGAIFFHEWTKTKDFVLGFIALALLVLGAYLTARKDDESGVATDNGLFDFGKGFRALLFSTVGYGVYTIIITWAGLDPLAIILPQSVGMLVGASFFAFRKAKVNRYVWRNMLSGLLWGIGNVCMLLSVQNIGLAIGFSLSQMGIIISTLGGIFLLGERKTKKEMYYVIIGCLLIIAGGAVLGYMKA</sequence>
<keyword evidence="6 8" id="KW-1133">Transmembrane helix</keyword>
<feature type="transmembrane region" description="Helical" evidence="8">
    <location>
        <begin position="155"/>
        <end position="174"/>
    </location>
</feature>
<accession>A0AAE4L280</accession>
<dbReference type="InterPro" id="IPR037185">
    <property type="entry name" value="EmrE-like"/>
</dbReference>
<feature type="transmembrane region" description="Helical" evidence="8">
    <location>
        <begin position="56"/>
        <end position="74"/>
    </location>
</feature>
<dbReference type="GO" id="GO:0015144">
    <property type="term" value="F:carbohydrate transmembrane transporter activity"/>
    <property type="evidence" value="ECO:0007669"/>
    <property type="project" value="InterPro"/>
</dbReference>
<name>A0AAE4L280_9ENTE</name>
<proteinExistence type="inferred from homology"/>
<keyword evidence="4 9" id="KW-0762">Sugar transport</keyword>
<reference evidence="9 12" key="1">
    <citation type="submission" date="2023-03" db="EMBL/GenBank/DDBJ databases">
        <authorList>
            <person name="Shen W."/>
            <person name="Cai J."/>
        </authorList>
    </citation>
    <scope>NUCLEOTIDE SEQUENCE</scope>
    <source>
        <strain evidence="9">P69-2</strain>
        <strain evidence="10 12">Y59</strain>
    </source>
</reference>
<comment type="subcellular location">
    <subcellularLocation>
        <location evidence="1">Cell membrane</location>
        <topology evidence="1">Multi-pass membrane protein</topology>
    </subcellularLocation>
</comment>
<organism evidence="9 11">
    <name type="scientific">Enterococcus pseudoavium</name>
    <dbReference type="NCBI Taxonomy" id="44007"/>
    <lineage>
        <taxon>Bacteria</taxon>
        <taxon>Bacillati</taxon>
        <taxon>Bacillota</taxon>
        <taxon>Bacilli</taxon>
        <taxon>Lactobacillales</taxon>
        <taxon>Enterococcaceae</taxon>
        <taxon>Enterococcus</taxon>
    </lineage>
</organism>
<evidence type="ECO:0000256" key="8">
    <source>
        <dbReference type="SAM" id="Phobius"/>
    </source>
</evidence>
<evidence type="ECO:0000256" key="5">
    <source>
        <dbReference type="ARBA" id="ARBA00022692"/>
    </source>
</evidence>
<evidence type="ECO:0000313" key="9">
    <source>
        <dbReference type="EMBL" id="MDT2737551.1"/>
    </source>
</evidence>
<gene>
    <name evidence="9" type="ORF">P7H00_10550</name>
    <name evidence="10" type="ORF">P7H46_11320</name>
</gene>
<dbReference type="EMBL" id="JARQAI010000016">
    <property type="protein sequence ID" value="MDT2737551.1"/>
    <property type="molecule type" value="Genomic_DNA"/>
</dbReference>
<feature type="transmembrane region" description="Helical" evidence="8">
    <location>
        <begin position="116"/>
        <end position="134"/>
    </location>
</feature>